<accession>F3Y8B4</accession>
<feature type="transmembrane region" description="Helical" evidence="5">
    <location>
        <begin position="131"/>
        <end position="149"/>
    </location>
</feature>
<evidence type="ECO:0000313" key="7">
    <source>
        <dbReference type="Proteomes" id="UP000008456"/>
    </source>
</evidence>
<dbReference type="GO" id="GO:0005886">
    <property type="term" value="C:plasma membrane"/>
    <property type="evidence" value="ECO:0007669"/>
    <property type="project" value="UniProtKB-SubCell"/>
</dbReference>
<organism evidence="6 7">
    <name type="scientific">Melissococcus plutonius (strain ATCC 35311 / DSM 29964 / CIP 104052 / LMG 20360 / NCIMB 702443)</name>
    <dbReference type="NCBI Taxonomy" id="940190"/>
    <lineage>
        <taxon>Bacteria</taxon>
        <taxon>Bacillati</taxon>
        <taxon>Bacillota</taxon>
        <taxon>Bacilli</taxon>
        <taxon>Lactobacillales</taxon>
        <taxon>Enterococcaceae</taxon>
        <taxon>Melissococcus</taxon>
    </lineage>
</organism>
<dbReference type="PANTHER" id="PTHR43483:SF3">
    <property type="entry name" value="MEMBRANE TRANSPORTER PROTEIN HI_0806-RELATED"/>
    <property type="match status" value="1"/>
</dbReference>
<dbReference type="STRING" id="940190.MPTP_0244"/>
<feature type="transmembrane region" description="Helical" evidence="5">
    <location>
        <begin position="265"/>
        <end position="282"/>
    </location>
</feature>
<feature type="transmembrane region" description="Helical" evidence="5">
    <location>
        <begin position="6"/>
        <end position="25"/>
    </location>
</feature>
<evidence type="ECO:0000256" key="4">
    <source>
        <dbReference type="ARBA" id="ARBA00023136"/>
    </source>
</evidence>
<dbReference type="KEGG" id="mps:MPTP_0244"/>
<sequence>MVLVLLIIFILLAIIFGYFLLKDILANKNNLGSGNWIISIIIGFITDFLDTLGIGSFAPTTMLLNFTKQLNQDRLLPGTLNVAHSIPVLLEAILLIQVVKVSPVTLFSLIIAAILGSWVGSYTVAKLPEKFVQFWMGWALIATAVLMACKQLGLLDMLGTGNTATSLVCVKLVIGIIGNFIFGGLMTIGVGLYAPCMAMVYMLGLNPLVAFPVMMGSCAGLMPVASINFIKAGTYSRKVSLGITIGGIVGIIIAVNFLKGLNIDILSWIIVVVIIYTGFTYIQKSRKLTA</sequence>
<gene>
    <name evidence="6" type="ordered locus">MPTP_0244</name>
</gene>
<feature type="transmembrane region" description="Helical" evidence="5">
    <location>
        <begin position="37"/>
        <end position="58"/>
    </location>
</feature>
<dbReference type="EMBL" id="AP012200">
    <property type="protein sequence ID" value="BAK20742.1"/>
    <property type="molecule type" value="Genomic_DNA"/>
</dbReference>
<reference key="2">
    <citation type="submission" date="2011-04" db="EMBL/GenBank/DDBJ databases">
        <title>Whole genome sequence of Melissococcus plutonius ATCC 35311.</title>
        <authorList>
            <person name="Okumura K."/>
            <person name="Arai R."/>
            <person name="Osaki M."/>
            <person name="Okura M."/>
            <person name="Kirikae T."/>
            <person name="Takamatsu D."/>
            <person name="Akiyama T."/>
        </authorList>
    </citation>
    <scope>NUCLEOTIDE SEQUENCE</scope>
    <source>
        <strain>ATCC 35311</strain>
    </source>
</reference>
<dbReference type="InterPro" id="IPR002781">
    <property type="entry name" value="TM_pro_TauE-like"/>
</dbReference>
<evidence type="ECO:0000256" key="1">
    <source>
        <dbReference type="ARBA" id="ARBA00004141"/>
    </source>
</evidence>
<feature type="transmembrane region" description="Helical" evidence="5">
    <location>
        <begin position="106"/>
        <end position="125"/>
    </location>
</feature>
<feature type="transmembrane region" description="Helical" evidence="5">
    <location>
        <begin position="209"/>
        <end position="227"/>
    </location>
</feature>
<dbReference type="OrthoDB" id="357960at2"/>
<reference evidence="6 7" key="1">
    <citation type="journal article" date="2011" name="J. Bacteriol.">
        <title>Complete genome sequence of Melissococcus plutonius ATCC 35311.</title>
        <authorList>
            <person name="Okumura K."/>
            <person name="Arai R."/>
            <person name="Okura M."/>
            <person name="Kirikae T."/>
            <person name="Takamatsu D."/>
            <person name="Osaki M."/>
            <person name="Miyoshi-Akiyama T."/>
        </authorList>
    </citation>
    <scope>NUCLEOTIDE SEQUENCE [LARGE SCALE GENOMIC DNA]</scope>
    <source>
        <strain evidence="7">ATCC 35311 / CIP 104052 / LMG 20360 / NCIMB 702443</strain>
    </source>
</reference>
<evidence type="ECO:0000256" key="2">
    <source>
        <dbReference type="ARBA" id="ARBA00022692"/>
    </source>
</evidence>
<dbReference type="Proteomes" id="UP000008456">
    <property type="component" value="Chromosome"/>
</dbReference>
<dbReference type="RefSeq" id="WP_013773180.1">
    <property type="nucleotide sequence ID" value="NC_015516.1"/>
</dbReference>
<keyword evidence="5" id="KW-1003">Cell membrane</keyword>
<keyword evidence="2 5" id="KW-0812">Transmembrane</keyword>
<dbReference type="HOGENOM" id="CLU_040170_0_0_9"/>
<evidence type="ECO:0000256" key="3">
    <source>
        <dbReference type="ARBA" id="ARBA00022989"/>
    </source>
</evidence>
<comment type="subcellular location">
    <subcellularLocation>
        <location evidence="5">Cell membrane</location>
        <topology evidence="5">Multi-pass membrane protein</topology>
    </subcellularLocation>
    <subcellularLocation>
        <location evidence="1">Membrane</location>
        <topology evidence="1">Multi-pass membrane protein</topology>
    </subcellularLocation>
</comment>
<evidence type="ECO:0000256" key="5">
    <source>
        <dbReference type="RuleBase" id="RU363041"/>
    </source>
</evidence>
<dbReference type="Pfam" id="PF01925">
    <property type="entry name" value="TauE"/>
    <property type="match status" value="1"/>
</dbReference>
<proteinExistence type="inferred from homology"/>
<dbReference type="AlphaFoldDB" id="F3Y8B4"/>
<name>F3Y8B4_MELPT</name>
<keyword evidence="3 5" id="KW-1133">Transmembrane helix</keyword>
<keyword evidence="7" id="KW-1185">Reference proteome</keyword>
<keyword evidence="4 5" id="KW-0472">Membrane</keyword>
<comment type="similarity">
    <text evidence="5">Belongs to the 4-toluene sulfonate uptake permease (TSUP) (TC 2.A.102) family.</text>
</comment>
<feature type="transmembrane region" description="Helical" evidence="5">
    <location>
        <begin position="170"/>
        <end position="203"/>
    </location>
</feature>
<feature type="transmembrane region" description="Helical" evidence="5">
    <location>
        <begin position="239"/>
        <end position="259"/>
    </location>
</feature>
<evidence type="ECO:0000313" key="6">
    <source>
        <dbReference type="EMBL" id="BAK20742.1"/>
    </source>
</evidence>
<protein>
    <recommendedName>
        <fullName evidence="5">Probable membrane transporter protein</fullName>
    </recommendedName>
</protein>
<dbReference type="PANTHER" id="PTHR43483">
    <property type="entry name" value="MEMBRANE TRANSPORTER PROTEIN HI_0806-RELATED"/>
    <property type="match status" value="1"/>
</dbReference>